<dbReference type="GO" id="GO:0008982">
    <property type="term" value="F:protein-N(PI)-phosphohistidine-sugar phosphotransferase activity"/>
    <property type="evidence" value="ECO:0007669"/>
    <property type="project" value="InterPro"/>
</dbReference>
<accession>A0A420VGB9</accession>
<keyword evidence="1" id="KW-0808">Transferase</keyword>
<evidence type="ECO:0000259" key="6">
    <source>
        <dbReference type="PROSITE" id="PS51094"/>
    </source>
</evidence>
<dbReference type="InterPro" id="IPR036634">
    <property type="entry name" value="PRD_sf"/>
</dbReference>
<dbReference type="InterPro" id="IPR036390">
    <property type="entry name" value="WH_DNA-bd_sf"/>
</dbReference>
<dbReference type="Pfam" id="PF05043">
    <property type="entry name" value="Mga"/>
    <property type="match status" value="1"/>
</dbReference>
<dbReference type="Pfam" id="PF00359">
    <property type="entry name" value="PTS_EIIA_2"/>
    <property type="match status" value="1"/>
</dbReference>
<dbReference type="CDD" id="cd05568">
    <property type="entry name" value="PTS_IIB_bgl_like"/>
    <property type="match status" value="1"/>
</dbReference>
<evidence type="ECO:0000313" key="9">
    <source>
        <dbReference type="EMBL" id="RKO62689.1"/>
    </source>
</evidence>
<evidence type="ECO:0000313" key="10">
    <source>
        <dbReference type="Proteomes" id="UP000286235"/>
    </source>
</evidence>
<comment type="caution">
    <text evidence="9">The sequence shown here is derived from an EMBL/GenBank/DDBJ whole genome shotgun (WGS) entry which is preliminary data.</text>
</comment>
<dbReference type="InterPro" id="IPR002178">
    <property type="entry name" value="PTS_EIIA_type-2_dom"/>
</dbReference>
<keyword evidence="4" id="KW-0010">Activator</keyword>
<evidence type="ECO:0000256" key="2">
    <source>
        <dbReference type="ARBA" id="ARBA00022737"/>
    </source>
</evidence>
<keyword evidence="2" id="KW-0677">Repeat</keyword>
<keyword evidence="10" id="KW-1185">Reference proteome</keyword>
<dbReference type="SUPFAM" id="SSF63520">
    <property type="entry name" value="PTS-regulatory domain, PRD"/>
    <property type="match status" value="2"/>
</dbReference>
<dbReference type="InterPro" id="IPR036095">
    <property type="entry name" value="PTS_EIIB-like_sf"/>
</dbReference>
<evidence type="ECO:0000256" key="5">
    <source>
        <dbReference type="ARBA" id="ARBA00023163"/>
    </source>
</evidence>
<dbReference type="Pfam" id="PF00874">
    <property type="entry name" value="PRD"/>
    <property type="match status" value="2"/>
</dbReference>
<dbReference type="InterPro" id="IPR011608">
    <property type="entry name" value="PRD"/>
</dbReference>
<feature type="domain" description="PRD" evidence="8">
    <location>
        <begin position="215"/>
        <end position="321"/>
    </location>
</feature>
<dbReference type="Pfam" id="PF08279">
    <property type="entry name" value="HTH_11"/>
    <property type="match status" value="1"/>
</dbReference>
<dbReference type="SUPFAM" id="SSF52794">
    <property type="entry name" value="PTS system IIB component-like"/>
    <property type="match status" value="1"/>
</dbReference>
<dbReference type="Gene3D" id="3.40.50.2300">
    <property type="match status" value="1"/>
</dbReference>
<keyword evidence="3" id="KW-0805">Transcription regulation</keyword>
<organism evidence="9 10">
    <name type="scientific">Caldibacillus debilis GB1</name>
    <dbReference type="NCBI Taxonomy" id="1339248"/>
    <lineage>
        <taxon>Bacteria</taxon>
        <taxon>Bacillati</taxon>
        <taxon>Bacillota</taxon>
        <taxon>Bacilli</taxon>
        <taxon>Bacillales</taxon>
        <taxon>Bacillaceae</taxon>
        <taxon>Caldibacillus</taxon>
    </lineage>
</organism>
<dbReference type="PANTHER" id="PTHR30185:SF9">
    <property type="entry name" value="MANNITOL-SPECIFIC PHOSPHOTRANSFERASE ENZYME IIA COMPONENT"/>
    <property type="match status" value="1"/>
</dbReference>
<feature type="domain" description="PRD" evidence="8">
    <location>
        <begin position="326"/>
        <end position="433"/>
    </location>
</feature>
<feature type="domain" description="PTS EIIB type-2" evidence="7">
    <location>
        <begin position="438"/>
        <end position="527"/>
    </location>
</feature>
<dbReference type="SUPFAM" id="SSF46785">
    <property type="entry name" value="Winged helix' DNA-binding domain"/>
    <property type="match status" value="1"/>
</dbReference>
<dbReference type="InterPro" id="IPR050661">
    <property type="entry name" value="BglG_antiterminators"/>
</dbReference>
<name>A0A420VGB9_9BACI</name>
<dbReference type="Gene3D" id="1.10.10.10">
    <property type="entry name" value="Winged helix-like DNA-binding domain superfamily/Winged helix DNA-binding domain"/>
    <property type="match status" value="1"/>
</dbReference>
<dbReference type="PROSITE" id="PS51099">
    <property type="entry name" value="PTS_EIIB_TYPE_2"/>
    <property type="match status" value="1"/>
</dbReference>
<dbReference type="PROSITE" id="PS51372">
    <property type="entry name" value="PRD_2"/>
    <property type="match status" value="2"/>
</dbReference>
<dbReference type="InterPro" id="IPR013011">
    <property type="entry name" value="PTS_EIIB_2"/>
</dbReference>
<dbReference type="Gene3D" id="3.40.930.10">
    <property type="entry name" value="Mannitol-specific EII, Chain A"/>
    <property type="match status" value="1"/>
</dbReference>
<evidence type="ECO:0000259" key="7">
    <source>
        <dbReference type="PROSITE" id="PS51099"/>
    </source>
</evidence>
<gene>
    <name evidence="9" type="ORF">Cdeb_00417</name>
</gene>
<dbReference type="SUPFAM" id="SSF55804">
    <property type="entry name" value="Phoshotransferase/anion transport protein"/>
    <property type="match status" value="1"/>
</dbReference>
<feature type="domain" description="PTS EIIA type-2" evidence="6">
    <location>
        <begin position="578"/>
        <end position="721"/>
    </location>
</feature>
<dbReference type="InterPro" id="IPR013196">
    <property type="entry name" value="HTH_11"/>
</dbReference>
<evidence type="ECO:0000259" key="8">
    <source>
        <dbReference type="PROSITE" id="PS51372"/>
    </source>
</evidence>
<dbReference type="GO" id="GO:0009401">
    <property type="term" value="P:phosphoenolpyruvate-dependent sugar phosphotransferase system"/>
    <property type="evidence" value="ECO:0007669"/>
    <property type="project" value="InterPro"/>
</dbReference>
<dbReference type="PROSITE" id="PS51094">
    <property type="entry name" value="PTS_EIIA_TYPE_2"/>
    <property type="match status" value="1"/>
</dbReference>
<dbReference type="InterPro" id="IPR036388">
    <property type="entry name" value="WH-like_DNA-bd_sf"/>
</dbReference>
<dbReference type="RefSeq" id="WP_183041538.1">
    <property type="nucleotide sequence ID" value="NZ_AZRV01000012.1"/>
</dbReference>
<protein>
    <submittedName>
        <fullName evidence="9">Transcriptional antiterminator, BglG family</fullName>
    </submittedName>
</protein>
<dbReference type="CDD" id="cd00211">
    <property type="entry name" value="PTS_IIA_fru"/>
    <property type="match status" value="1"/>
</dbReference>
<dbReference type="Gene3D" id="1.10.1790.10">
    <property type="entry name" value="PRD domain"/>
    <property type="match status" value="2"/>
</dbReference>
<reference evidence="9 10" key="1">
    <citation type="submission" date="2013-12" db="EMBL/GenBank/DDBJ databases">
        <title>Genome and proteome characterization of Caldibacillus debilis GB1 derived from a cellulolytic aero-tolerant co-culture.</title>
        <authorList>
            <person name="Wushke S.T."/>
            <person name="Zhang X."/>
            <person name="Fristensky B."/>
            <person name="Wilkins J.A."/>
            <person name="Levin D.B."/>
            <person name="Sparling R."/>
        </authorList>
    </citation>
    <scope>NUCLEOTIDE SEQUENCE [LARGE SCALE GENOMIC DNA]</scope>
    <source>
        <strain evidence="9 10">GB1</strain>
    </source>
</reference>
<dbReference type="GO" id="GO:0006355">
    <property type="term" value="P:regulation of DNA-templated transcription"/>
    <property type="evidence" value="ECO:0007669"/>
    <property type="project" value="InterPro"/>
</dbReference>
<dbReference type="Proteomes" id="UP000286235">
    <property type="component" value="Unassembled WGS sequence"/>
</dbReference>
<dbReference type="InterPro" id="IPR016152">
    <property type="entry name" value="PTrfase/Anion_transptr"/>
</dbReference>
<evidence type="ECO:0000256" key="1">
    <source>
        <dbReference type="ARBA" id="ARBA00022679"/>
    </source>
</evidence>
<dbReference type="EMBL" id="AZRV01000012">
    <property type="protein sequence ID" value="RKO62689.1"/>
    <property type="molecule type" value="Genomic_DNA"/>
</dbReference>
<evidence type="ECO:0000256" key="4">
    <source>
        <dbReference type="ARBA" id="ARBA00023159"/>
    </source>
</evidence>
<dbReference type="AlphaFoldDB" id="A0A420VGB9"/>
<proteinExistence type="predicted"/>
<dbReference type="InterPro" id="IPR007737">
    <property type="entry name" value="Mga_HTH"/>
</dbReference>
<evidence type="ECO:0000256" key="3">
    <source>
        <dbReference type="ARBA" id="ARBA00023015"/>
    </source>
</evidence>
<keyword evidence="5" id="KW-0804">Transcription</keyword>
<sequence length="738" mass="85098">MEIGTGFIRHSSQKGGERHLYLDKRSSAVLLFLANRNDYVSIRELERTFRISRRTIYYDLGKINAWLRKNDLQPIQYIRSHGYFLTDEARKAVPQKLAHLKQWEYEYTPDERIGWLAFYLFIEEHPLFLDDLSKKTRVSRNTTIDDLKKLKKELQTFSLSLRFHRQKGYFIHGDENEKRKAIVYFTSKIIPPGQEWQAFIANVRDLFQKNARAKDGFLKELEEIISILNEYEREIGIQFADEALHHLALRLWLFGKRVVKGNQVTMDPVEKEIIRQTKEFQFAKKNIIGKISSIFPASFSDDEICYVTTHLLSAKIQQTNRDGDNADIRPLKVVARKMVTDFQSAACVTFSDRNEVEKNLLIHLKPAYYRIKYGIKAENPLAEQIKSEYKEIFLITKKVIHHFETLVGKKVEDDETALIALHFGGWLQKEGLKPPKRKKALIVCPSGIGTSTILKHQLEGLFSTVDFVETLSVRDFEKRSLEDIDFTISTVPIRREGHIIIPVHPILTDVDKERLLKKVHSLSEDAGKMTKYSAEAIVEIVKQHAAIEDEERLLAAIREYLYRPEVSAGKGKKPGLMDLLQLPLIQVRETCSDWKQAVETASLPLLQNGYIDSGYIRAMIRYIETYGPYPIISPKVALPHGKPEDGVQKTGISLLVLKRPVSFSREERHRVQLIFVLASVDQETHLFALSQLSEVLSDPQTVEKLTESNAPEGVWELLRERIHETSHETSMEKGISYS</sequence>
<dbReference type="PANTHER" id="PTHR30185">
    <property type="entry name" value="CRYPTIC BETA-GLUCOSIDE BGL OPERON ANTITERMINATOR"/>
    <property type="match status" value="1"/>
</dbReference>